<dbReference type="InterPro" id="IPR003591">
    <property type="entry name" value="Leu-rich_rpt_typical-subtyp"/>
</dbReference>
<dbReference type="Gene3D" id="3.80.10.10">
    <property type="entry name" value="Ribonuclease Inhibitor"/>
    <property type="match status" value="2"/>
</dbReference>
<dbReference type="Pfam" id="PF13855">
    <property type="entry name" value="LRR_8"/>
    <property type="match status" value="1"/>
</dbReference>
<name>A0A096M365_POEFO</name>
<dbReference type="InterPro" id="IPR001611">
    <property type="entry name" value="Leu-rich_rpt"/>
</dbReference>
<dbReference type="eggNOG" id="KOG0619">
    <property type="taxonomic scope" value="Eukaryota"/>
</dbReference>
<dbReference type="PANTHER" id="PTHR24366">
    <property type="entry name" value="IG(IMMUNOGLOBULIN) AND LRR(LEUCINE RICH REPEAT) DOMAINS"/>
    <property type="match status" value="1"/>
</dbReference>
<evidence type="ECO:0000313" key="4">
    <source>
        <dbReference type="Ensembl" id="ENSPFOP00000025856.1"/>
    </source>
</evidence>
<keyword evidence="5" id="KW-1185">Reference proteome</keyword>
<evidence type="ECO:0000256" key="1">
    <source>
        <dbReference type="ARBA" id="ARBA00022614"/>
    </source>
</evidence>
<sequence length="321" mass="36743">NTLFVIRFISLYPKFRKLLNLSLPVLLLASLDLWCSSSSPPCPESCICRGALLLNCSSAGLSLVPQPIQDPIAELDLSHNLLSSVAFHQPHPNLRNLWLGNNSIPHLSLCIETTVTARRLLVGQKTDNRLFQWNNEPSHNDYNIEMLSRIKGQHFACYFLKLTQKMRLDAVESLQVLELSFNRISSLQLGVLGDLHQLWELHLQHNLITHLDPQMFQDLEQLKVLDLRFNMLTTMQQLTYLTLRDIGADVKLGGNRWHCDCNMRSIRRQMAYDGTRGMRTWNIICSEPSIISGKDLLQLDEEDLTCLSSENNLNFHRDVTV</sequence>
<reference evidence="4" key="2">
    <citation type="submission" date="2025-08" db="UniProtKB">
        <authorList>
            <consortium name="Ensembl"/>
        </authorList>
    </citation>
    <scope>IDENTIFICATION</scope>
</reference>
<evidence type="ECO:0000256" key="2">
    <source>
        <dbReference type="ARBA" id="ARBA00022737"/>
    </source>
</evidence>
<proteinExistence type="predicted"/>
<dbReference type="OMA" id="NEPSHND"/>
<keyword evidence="1" id="KW-0433">Leucine-rich repeat</keyword>
<keyword evidence="3" id="KW-0732">Signal</keyword>
<feature type="signal peptide" evidence="3">
    <location>
        <begin position="1"/>
        <end position="38"/>
    </location>
</feature>
<organism evidence="4 5">
    <name type="scientific">Poecilia formosa</name>
    <name type="common">Amazon molly</name>
    <name type="synonym">Limia formosa</name>
    <dbReference type="NCBI Taxonomy" id="48698"/>
    <lineage>
        <taxon>Eukaryota</taxon>
        <taxon>Metazoa</taxon>
        <taxon>Chordata</taxon>
        <taxon>Craniata</taxon>
        <taxon>Vertebrata</taxon>
        <taxon>Euteleostomi</taxon>
        <taxon>Actinopterygii</taxon>
        <taxon>Neopterygii</taxon>
        <taxon>Teleostei</taxon>
        <taxon>Neoteleostei</taxon>
        <taxon>Acanthomorphata</taxon>
        <taxon>Ovalentaria</taxon>
        <taxon>Atherinomorphae</taxon>
        <taxon>Cyprinodontiformes</taxon>
        <taxon>Poeciliidae</taxon>
        <taxon>Poeciliinae</taxon>
        <taxon>Poecilia</taxon>
    </lineage>
</organism>
<dbReference type="EMBL" id="AYCK01004074">
    <property type="status" value="NOT_ANNOTATED_CDS"/>
    <property type="molecule type" value="Genomic_DNA"/>
</dbReference>
<evidence type="ECO:0000313" key="5">
    <source>
        <dbReference type="Proteomes" id="UP000028760"/>
    </source>
</evidence>
<dbReference type="AlphaFoldDB" id="A0A096M365"/>
<dbReference type="PROSITE" id="PS51450">
    <property type="entry name" value="LRR"/>
    <property type="match status" value="1"/>
</dbReference>
<protein>
    <recommendedName>
        <fullName evidence="6">LRRCT domain-containing protein</fullName>
    </recommendedName>
</protein>
<dbReference type="SUPFAM" id="SSF52058">
    <property type="entry name" value="L domain-like"/>
    <property type="match status" value="1"/>
</dbReference>
<reference evidence="5" key="1">
    <citation type="submission" date="2013-10" db="EMBL/GenBank/DDBJ databases">
        <authorList>
            <person name="Schartl M."/>
            <person name="Warren W."/>
        </authorList>
    </citation>
    <scope>NUCLEOTIDE SEQUENCE [LARGE SCALE GENOMIC DNA]</scope>
    <source>
        <strain evidence="5">female</strain>
    </source>
</reference>
<dbReference type="Ensembl" id="ENSPFOT00000030316.1">
    <property type="protein sequence ID" value="ENSPFOP00000025856.1"/>
    <property type="gene ID" value="ENSPFOG00000024831.1"/>
</dbReference>
<dbReference type="InterPro" id="IPR032675">
    <property type="entry name" value="LRR_dom_sf"/>
</dbReference>
<dbReference type="GeneTree" id="ENSGT00390000014817"/>
<dbReference type="STRING" id="48698.ENSPFOP00000025856"/>
<dbReference type="Proteomes" id="UP000028760">
    <property type="component" value="Unassembled WGS sequence"/>
</dbReference>
<feature type="chain" id="PRO_5001927501" description="LRRCT domain-containing protein" evidence="3">
    <location>
        <begin position="39"/>
        <end position="321"/>
    </location>
</feature>
<evidence type="ECO:0000256" key="3">
    <source>
        <dbReference type="SAM" id="SignalP"/>
    </source>
</evidence>
<dbReference type="SMART" id="SM00369">
    <property type="entry name" value="LRR_TYP"/>
    <property type="match status" value="4"/>
</dbReference>
<reference evidence="4" key="3">
    <citation type="submission" date="2025-09" db="UniProtKB">
        <authorList>
            <consortium name="Ensembl"/>
        </authorList>
    </citation>
    <scope>IDENTIFICATION</scope>
</reference>
<evidence type="ECO:0008006" key="6">
    <source>
        <dbReference type="Google" id="ProtNLM"/>
    </source>
</evidence>
<dbReference type="PANTHER" id="PTHR24366:SF96">
    <property type="entry name" value="LEUCINE RICH REPEAT CONTAINING 53"/>
    <property type="match status" value="1"/>
</dbReference>
<keyword evidence="2" id="KW-0677">Repeat</keyword>
<accession>A0A096M365</accession>